<dbReference type="Gene3D" id="3.30.1490.20">
    <property type="entry name" value="ATP-grasp fold, A domain"/>
    <property type="match status" value="1"/>
</dbReference>
<dbReference type="InterPro" id="IPR000115">
    <property type="entry name" value="PRibGlycinamide_synth"/>
</dbReference>
<evidence type="ECO:0000313" key="7">
    <source>
        <dbReference type="Proteomes" id="UP000230775"/>
    </source>
</evidence>
<organism evidence="6 7">
    <name type="scientific">Candidatus Shapirobacteria bacterium CG09_land_8_20_14_0_10_39_12</name>
    <dbReference type="NCBI Taxonomy" id="1974885"/>
    <lineage>
        <taxon>Bacteria</taxon>
        <taxon>Candidatus Shapironibacteriota</taxon>
    </lineage>
</organism>
<dbReference type="GO" id="GO:0005524">
    <property type="term" value="F:ATP binding"/>
    <property type="evidence" value="ECO:0007669"/>
    <property type="project" value="UniProtKB-KW"/>
</dbReference>
<evidence type="ECO:0000313" key="6">
    <source>
        <dbReference type="EMBL" id="PIS14940.1"/>
    </source>
</evidence>
<dbReference type="InterPro" id="IPR020562">
    <property type="entry name" value="PRibGlycinamide_synth_N"/>
</dbReference>
<dbReference type="SUPFAM" id="SSF52440">
    <property type="entry name" value="PreATP-grasp domain"/>
    <property type="match status" value="1"/>
</dbReference>
<accession>A0A2H0WQK7</accession>
<dbReference type="InterPro" id="IPR013815">
    <property type="entry name" value="ATP_grasp_subdomain_1"/>
</dbReference>
<dbReference type="AlphaFoldDB" id="A0A2H0WQK7"/>
<keyword evidence="2" id="KW-0547">Nucleotide-binding</keyword>
<keyword evidence="3" id="KW-0067">ATP-binding</keyword>
<dbReference type="Pfam" id="PF01071">
    <property type="entry name" value="GARS_A"/>
    <property type="match status" value="1"/>
</dbReference>
<evidence type="ECO:0000256" key="2">
    <source>
        <dbReference type="ARBA" id="ARBA00022741"/>
    </source>
</evidence>
<dbReference type="EMBL" id="PEZI01000001">
    <property type="protein sequence ID" value="PIS14940.1"/>
    <property type="molecule type" value="Genomic_DNA"/>
</dbReference>
<proteinExistence type="predicted"/>
<evidence type="ECO:0008006" key="8">
    <source>
        <dbReference type="Google" id="ProtNLM"/>
    </source>
</evidence>
<gene>
    <name evidence="6" type="ORF">COT64_00020</name>
</gene>
<keyword evidence="1" id="KW-0436">Ligase</keyword>
<dbReference type="GO" id="GO:0009113">
    <property type="term" value="P:purine nucleobase biosynthetic process"/>
    <property type="evidence" value="ECO:0007669"/>
    <property type="project" value="InterPro"/>
</dbReference>
<comment type="caution">
    <text evidence="6">The sequence shown here is derived from an EMBL/GenBank/DDBJ whole genome shotgun (WGS) entry which is preliminary data.</text>
</comment>
<dbReference type="Proteomes" id="UP000230775">
    <property type="component" value="Unassembled WGS sequence"/>
</dbReference>
<evidence type="ECO:0000259" key="5">
    <source>
        <dbReference type="Pfam" id="PF02844"/>
    </source>
</evidence>
<dbReference type="Pfam" id="PF02844">
    <property type="entry name" value="GARS_N"/>
    <property type="match status" value="1"/>
</dbReference>
<sequence length="211" mass="23378">MTKKTVAVIDGGGRGSVLVDKYCQSTNIDKVIAIPGNDLMKYNPEKQVQTFPQLKTTSTAEILAICRREKVILADVAQDNAVEAGLVNILQKVGIPVIGPTKEAGQIEWDKSWSRKFCQKYGISQPIFKIFNSKNEGIKFLRSQKEGSWFIKASGLAEGKGALPAKSNKEAEGKINELKKRFKEKAETYLIENWQTGEEFSTFAFGDGKIV</sequence>
<protein>
    <recommendedName>
        <fullName evidence="8">ATP-grasp domain-containing protein</fullName>
    </recommendedName>
</protein>
<evidence type="ECO:0000256" key="1">
    <source>
        <dbReference type="ARBA" id="ARBA00022598"/>
    </source>
</evidence>
<dbReference type="PANTHER" id="PTHR43472">
    <property type="entry name" value="PHOSPHORIBOSYLAMINE--GLYCINE LIGASE"/>
    <property type="match status" value="1"/>
</dbReference>
<name>A0A2H0WQK7_9BACT</name>
<dbReference type="Gene3D" id="3.40.50.20">
    <property type="match status" value="1"/>
</dbReference>
<feature type="domain" description="Phosphoribosylglycinamide synthetase N-terminal" evidence="5">
    <location>
        <begin position="5"/>
        <end position="108"/>
    </location>
</feature>
<evidence type="ECO:0000256" key="3">
    <source>
        <dbReference type="ARBA" id="ARBA00022840"/>
    </source>
</evidence>
<dbReference type="InterPro" id="IPR020561">
    <property type="entry name" value="PRibGlycinamid_synth_ATP-grasp"/>
</dbReference>
<dbReference type="PANTHER" id="PTHR43472:SF1">
    <property type="entry name" value="PHOSPHORIBOSYLAMINE--GLYCINE LIGASE, CHLOROPLASTIC"/>
    <property type="match status" value="1"/>
</dbReference>
<dbReference type="SUPFAM" id="SSF56059">
    <property type="entry name" value="Glutathione synthetase ATP-binding domain-like"/>
    <property type="match status" value="1"/>
</dbReference>
<reference evidence="7" key="1">
    <citation type="submission" date="2017-09" db="EMBL/GenBank/DDBJ databases">
        <title>Depth-based differentiation of microbial function through sediment-hosted aquifers and enrichment of novel symbionts in the deep terrestrial subsurface.</title>
        <authorList>
            <person name="Probst A.J."/>
            <person name="Ladd B."/>
            <person name="Jarett J.K."/>
            <person name="Geller-Mcgrath D.E."/>
            <person name="Sieber C.M.K."/>
            <person name="Emerson J.B."/>
            <person name="Anantharaman K."/>
            <person name="Thomas B.C."/>
            <person name="Malmstrom R."/>
            <person name="Stieglmeier M."/>
            <person name="Klingl A."/>
            <person name="Woyke T."/>
            <person name="Ryan C.M."/>
            <person name="Banfield J.F."/>
        </authorList>
    </citation>
    <scope>NUCLEOTIDE SEQUENCE [LARGE SCALE GENOMIC DNA]</scope>
</reference>
<dbReference type="SMART" id="SM01209">
    <property type="entry name" value="GARS_A"/>
    <property type="match status" value="1"/>
</dbReference>
<feature type="non-terminal residue" evidence="6">
    <location>
        <position position="211"/>
    </location>
</feature>
<feature type="domain" description="Phosphoribosylglycinamide synthetase ATP-grasp (A)" evidence="4">
    <location>
        <begin position="110"/>
        <end position="209"/>
    </location>
</feature>
<evidence type="ECO:0000259" key="4">
    <source>
        <dbReference type="Pfam" id="PF01071"/>
    </source>
</evidence>
<dbReference type="InterPro" id="IPR016185">
    <property type="entry name" value="PreATP-grasp_dom_sf"/>
</dbReference>
<dbReference type="GO" id="GO:0004637">
    <property type="term" value="F:phosphoribosylamine-glycine ligase activity"/>
    <property type="evidence" value="ECO:0007669"/>
    <property type="project" value="InterPro"/>
</dbReference>